<proteinExistence type="predicted"/>
<dbReference type="AlphaFoldDB" id="A0A0G4HZ51"/>
<evidence type="ECO:0000313" key="2">
    <source>
        <dbReference type="EMBL" id="CEM49858.1"/>
    </source>
</evidence>
<feature type="region of interest" description="Disordered" evidence="1">
    <location>
        <begin position="114"/>
        <end position="170"/>
    </location>
</feature>
<dbReference type="VEuPathDB" id="CryptoDB:Cvel_9650"/>
<protein>
    <submittedName>
        <fullName evidence="2">Uncharacterized protein</fullName>
    </submittedName>
</protein>
<feature type="compositionally biased region" description="Acidic residues" evidence="1">
    <location>
        <begin position="143"/>
        <end position="170"/>
    </location>
</feature>
<accession>A0A0G4HZ51</accession>
<organism evidence="2">
    <name type="scientific">Chromera velia CCMP2878</name>
    <dbReference type="NCBI Taxonomy" id="1169474"/>
    <lineage>
        <taxon>Eukaryota</taxon>
        <taxon>Sar</taxon>
        <taxon>Alveolata</taxon>
        <taxon>Colpodellida</taxon>
        <taxon>Chromeraceae</taxon>
        <taxon>Chromera</taxon>
    </lineage>
</organism>
<evidence type="ECO:0000256" key="1">
    <source>
        <dbReference type="SAM" id="MobiDB-lite"/>
    </source>
</evidence>
<feature type="compositionally biased region" description="Polar residues" evidence="1">
    <location>
        <begin position="114"/>
        <end position="123"/>
    </location>
</feature>
<dbReference type="EMBL" id="CDMZ01004470">
    <property type="protein sequence ID" value="CEM49858.1"/>
    <property type="molecule type" value="Genomic_DNA"/>
</dbReference>
<sequence>MFRNQEVSQHAITYFLHNIPADFDPDFCLNGDPSLKSGALIVTPQIVHELIAKRVTVLTDPRTTERRVPMWGIAPHMLAKPAVILALLPVVRFQDCDPLETLLLMRTHQRQAINNPVYSPTSDLENREKGSDNESSLPALEESAGEEEEEQGDGDVEMEEGDRDVEMEEG</sequence>
<gene>
    <name evidence="2" type="ORF">Cvel_9650</name>
</gene>
<reference evidence="2" key="1">
    <citation type="submission" date="2014-11" db="EMBL/GenBank/DDBJ databases">
        <authorList>
            <person name="Otto D Thomas"/>
            <person name="Naeem Raeece"/>
        </authorList>
    </citation>
    <scope>NUCLEOTIDE SEQUENCE</scope>
</reference>
<name>A0A0G4HZ51_9ALVE</name>